<dbReference type="Proteomes" id="UP000800097">
    <property type="component" value="Unassembled WGS sequence"/>
</dbReference>
<dbReference type="AlphaFoldDB" id="A0A6A6JN81"/>
<dbReference type="EMBL" id="ML986490">
    <property type="protein sequence ID" value="KAF2277388.1"/>
    <property type="molecule type" value="Genomic_DNA"/>
</dbReference>
<gene>
    <name evidence="6" type="ORF">EI97DRAFT_374847</name>
</gene>
<organism evidence="6 7">
    <name type="scientific">Westerdykella ornata</name>
    <dbReference type="NCBI Taxonomy" id="318751"/>
    <lineage>
        <taxon>Eukaryota</taxon>
        <taxon>Fungi</taxon>
        <taxon>Dikarya</taxon>
        <taxon>Ascomycota</taxon>
        <taxon>Pezizomycotina</taxon>
        <taxon>Dothideomycetes</taxon>
        <taxon>Pleosporomycetidae</taxon>
        <taxon>Pleosporales</taxon>
        <taxon>Sporormiaceae</taxon>
        <taxon>Westerdykella</taxon>
    </lineage>
</organism>
<keyword evidence="7" id="KW-1185">Reference proteome</keyword>
<dbReference type="GO" id="GO:0004526">
    <property type="term" value="F:ribonuclease P activity"/>
    <property type="evidence" value="ECO:0007669"/>
    <property type="project" value="UniProtKB-EC"/>
</dbReference>
<dbReference type="PIRSF" id="PIRSF023803">
    <property type="entry name" value="Ribonuclease_P_prd"/>
    <property type="match status" value="1"/>
</dbReference>
<dbReference type="GeneID" id="54548649"/>
<comment type="similarity">
    <text evidence="2 5">Belongs to the eukaryotic/archaeal RNase P protein component 2 family.</text>
</comment>
<proteinExistence type="inferred from homology"/>
<evidence type="ECO:0000256" key="2">
    <source>
        <dbReference type="ARBA" id="ARBA00010800"/>
    </source>
</evidence>
<evidence type="ECO:0000256" key="4">
    <source>
        <dbReference type="ARBA" id="ARBA00023242"/>
    </source>
</evidence>
<dbReference type="OrthoDB" id="24745at2759"/>
<dbReference type="InterPro" id="IPR002759">
    <property type="entry name" value="Pop5/Rpp14/Rnp2-like"/>
</dbReference>
<dbReference type="InterPro" id="IPR016819">
    <property type="entry name" value="RNase_P/MRP_POP5"/>
</dbReference>
<dbReference type="GO" id="GO:0000172">
    <property type="term" value="C:ribonuclease MRP complex"/>
    <property type="evidence" value="ECO:0007669"/>
    <property type="project" value="TreeGrafter"/>
</dbReference>
<dbReference type="SUPFAM" id="SSF160350">
    <property type="entry name" value="Rnp2-like"/>
    <property type="match status" value="1"/>
</dbReference>
<evidence type="ECO:0000313" key="6">
    <source>
        <dbReference type="EMBL" id="KAF2277388.1"/>
    </source>
</evidence>
<dbReference type="GO" id="GO:0005730">
    <property type="term" value="C:nucleolus"/>
    <property type="evidence" value="ECO:0007669"/>
    <property type="project" value="TreeGrafter"/>
</dbReference>
<reference evidence="6" key="1">
    <citation type="journal article" date="2020" name="Stud. Mycol.">
        <title>101 Dothideomycetes genomes: a test case for predicting lifestyles and emergence of pathogens.</title>
        <authorList>
            <person name="Haridas S."/>
            <person name="Albert R."/>
            <person name="Binder M."/>
            <person name="Bloem J."/>
            <person name="Labutti K."/>
            <person name="Salamov A."/>
            <person name="Andreopoulos B."/>
            <person name="Baker S."/>
            <person name="Barry K."/>
            <person name="Bills G."/>
            <person name="Bluhm B."/>
            <person name="Cannon C."/>
            <person name="Castanera R."/>
            <person name="Culley D."/>
            <person name="Daum C."/>
            <person name="Ezra D."/>
            <person name="Gonzalez J."/>
            <person name="Henrissat B."/>
            <person name="Kuo A."/>
            <person name="Liang C."/>
            <person name="Lipzen A."/>
            <person name="Lutzoni F."/>
            <person name="Magnuson J."/>
            <person name="Mondo S."/>
            <person name="Nolan M."/>
            <person name="Ohm R."/>
            <person name="Pangilinan J."/>
            <person name="Park H.-J."/>
            <person name="Ramirez L."/>
            <person name="Alfaro M."/>
            <person name="Sun H."/>
            <person name="Tritt A."/>
            <person name="Yoshinaga Y."/>
            <person name="Zwiers L.-H."/>
            <person name="Turgeon B."/>
            <person name="Goodwin S."/>
            <person name="Spatafora J."/>
            <person name="Crous P."/>
            <person name="Grigoriev I."/>
        </authorList>
    </citation>
    <scope>NUCLEOTIDE SEQUENCE</scope>
    <source>
        <strain evidence="6">CBS 379.55</strain>
    </source>
</reference>
<protein>
    <recommendedName>
        <fullName evidence="5">Ribonuclease P/MRP protein subunit POP5</fullName>
        <ecNumber evidence="5">3.1.26.5</ecNumber>
    </recommendedName>
</protein>
<dbReference type="InterPro" id="IPR038085">
    <property type="entry name" value="Rnp2-like_sf"/>
</dbReference>
<evidence type="ECO:0000256" key="5">
    <source>
        <dbReference type="PIRNR" id="PIRNR023803"/>
    </source>
</evidence>
<comment type="catalytic activity">
    <reaction evidence="5">
        <text>Endonucleolytic cleavage of RNA, removing 5'-extranucleotides from tRNA precursor.</text>
        <dbReference type="EC" id="3.1.26.5"/>
    </reaction>
</comment>
<sequence>MVRIKNRYLVVNYLYPHGNGQSNNKDLPGALEFHQPTPDDFHEGRLITAIRNGVTELFGDYGLGMVSTSLKVNYHSTATSTSIIRCPQKHFEMVWAALTFMTRLPKPIDVPVVIKVVRVSGTIRKAEEDVIRRAKELVLRAKTGDSRPGDDQILRDVVKTVAKRRENEVLLGDEEEEAEESESD</sequence>
<accession>A0A6A6JN81</accession>
<dbReference type="GO" id="GO:0030681">
    <property type="term" value="C:multimeric ribonuclease P complex"/>
    <property type="evidence" value="ECO:0007669"/>
    <property type="project" value="TreeGrafter"/>
</dbReference>
<dbReference type="GO" id="GO:0001682">
    <property type="term" value="P:tRNA 5'-leader removal"/>
    <property type="evidence" value="ECO:0007669"/>
    <property type="project" value="InterPro"/>
</dbReference>
<dbReference type="Gene3D" id="3.30.70.3250">
    <property type="entry name" value="Ribonuclease P, Pop5 subunit"/>
    <property type="match status" value="1"/>
</dbReference>
<keyword evidence="4" id="KW-0539">Nucleus</keyword>
<dbReference type="Pfam" id="PF01900">
    <property type="entry name" value="RNase_P_Rpp14"/>
    <property type="match status" value="1"/>
</dbReference>
<dbReference type="RefSeq" id="XP_033654927.1">
    <property type="nucleotide sequence ID" value="XM_033795474.1"/>
</dbReference>
<evidence type="ECO:0000313" key="7">
    <source>
        <dbReference type="Proteomes" id="UP000800097"/>
    </source>
</evidence>
<evidence type="ECO:0000256" key="3">
    <source>
        <dbReference type="ARBA" id="ARBA00022694"/>
    </source>
</evidence>
<dbReference type="PANTHER" id="PTHR15441:SF2">
    <property type="entry name" value="RIBONUCLEASE P_MRP PROTEIN SUBUNIT POP5"/>
    <property type="match status" value="1"/>
</dbReference>
<comment type="function">
    <text evidence="5">Component of ribonuclease P, a protein complex that generates mature tRNA molecules by cleaving their 5'-ends.</text>
</comment>
<dbReference type="PANTHER" id="PTHR15441">
    <property type="entry name" value="RIBONUCLEASE P PROTEIN SUBUNIT P14"/>
    <property type="match status" value="1"/>
</dbReference>
<evidence type="ECO:0000256" key="1">
    <source>
        <dbReference type="ARBA" id="ARBA00004123"/>
    </source>
</evidence>
<comment type="subcellular location">
    <subcellularLocation>
        <location evidence="1">Nucleus</location>
    </subcellularLocation>
</comment>
<keyword evidence="3 5" id="KW-0819">tRNA processing</keyword>
<dbReference type="GO" id="GO:0033204">
    <property type="term" value="F:ribonuclease P RNA binding"/>
    <property type="evidence" value="ECO:0007669"/>
    <property type="project" value="InterPro"/>
</dbReference>
<dbReference type="EC" id="3.1.26.5" evidence="5"/>
<name>A0A6A6JN81_WESOR</name>